<evidence type="ECO:0000256" key="3">
    <source>
        <dbReference type="ARBA" id="ARBA00022448"/>
    </source>
</evidence>
<feature type="domain" description="Cytochrome b561 bacterial/Ni-hydrogenase" evidence="14">
    <location>
        <begin position="15"/>
        <end position="111"/>
    </location>
</feature>
<keyword evidence="11 13" id="KW-0472">Membrane</keyword>
<keyword evidence="10" id="KW-0408">Iron</keyword>
<dbReference type="SUPFAM" id="SSF81342">
    <property type="entry name" value="Transmembrane di-heme cytochromes"/>
    <property type="match status" value="1"/>
</dbReference>
<dbReference type="GO" id="GO:0046872">
    <property type="term" value="F:metal ion binding"/>
    <property type="evidence" value="ECO:0007669"/>
    <property type="project" value="UniProtKB-KW"/>
</dbReference>
<comment type="subcellular location">
    <subcellularLocation>
        <location evidence="2">Cell membrane</location>
        <topology evidence="2">Multi-pass membrane protein</topology>
    </subcellularLocation>
</comment>
<dbReference type="GO" id="GO:0005886">
    <property type="term" value="C:plasma membrane"/>
    <property type="evidence" value="ECO:0007669"/>
    <property type="project" value="UniProtKB-SubCell"/>
</dbReference>
<evidence type="ECO:0000256" key="11">
    <source>
        <dbReference type="ARBA" id="ARBA00023136"/>
    </source>
</evidence>
<evidence type="ECO:0000256" key="1">
    <source>
        <dbReference type="ARBA" id="ARBA00001970"/>
    </source>
</evidence>
<dbReference type="Gene3D" id="1.20.950.20">
    <property type="entry name" value="Transmembrane di-heme cytochromes, Chain C"/>
    <property type="match status" value="1"/>
</dbReference>
<evidence type="ECO:0000256" key="13">
    <source>
        <dbReference type="SAM" id="Phobius"/>
    </source>
</evidence>
<keyword evidence="3" id="KW-0813">Transport</keyword>
<dbReference type="GO" id="GO:0020037">
    <property type="term" value="F:heme binding"/>
    <property type="evidence" value="ECO:0007669"/>
    <property type="project" value="TreeGrafter"/>
</dbReference>
<reference evidence="15" key="1">
    <citation type="submission" date="2019-07" db="EMBL/GenBank/DDBJ databases">
        <title>Genome assemblies of Wolbachia strains wAlbA and wAlbB in wild caught Aedes albopictus specimens.</title>
        <authorList>
            <person name="Kulkarni A."/>
            <person name="Yu W."/>
            <person name="Xue R.-D."/>
            <person name="Ma Y."/>
            <person name="Xu J."/>
        </authorList>
    </citation>
    <scope>NUCLEOTIDE SEQUENCE</scope>
    <source>
        <strain evidence="15">HN2016</strain>
    </source>
</reference>
<proteinExistence type="inferred from homology"/>
<evidence type="ECO:0000259" key="14">
    <source>
        <dbReference type="Pfam" id="PF01292"/>
    </source>
</evidence>
<comment type="cofactor">
    <cofactor evidence="1">
        <name>heme b</name>
        <dbReference type="ChEBI" id="CHEBI:60344"/>
    </cofactor>
</comment>
<keyword evidence="5" id="KW-0349">Heme</keyword>
<keyword evidence="6 13" id="KW-0812">Transmembrane</keyword>
<gene>
    <name evidence="15" type="ORF">COM42_005315</name>
</gene>
<keyword evidence="7" id="KW-0479">Metal-binding</keyword>
<dbReference type="InterPro" id="IPR016174">
    <property type="entry name" value="Di-haem_cyt_TM"/>
</dbReference>
<feature type="non-terminal residue" evidence="15">
    <location>
        <position position="1"/>
    </location>
</feature>
<keyword evidence="8" id="KW-0249">Electron transport</keyword>
<keyword evidence="4" id="KW-1003">Cell membrane</keyword>
<evidence type="ECO:0000256" key="5">
    <source>
        <dbReference type="ARBA" id="ARBA00022617"/>
    </source>
</evidence>
<evidence type="ECO:0000256" key="12">
    <source>
        <dbReference type="ARBA" id="ARBA00037975"/>
    </source>
</evidence>
<evidence type="ECO:0000256" key="2">
    <source>
        <dbReference type="ARBA" id="ARBA00004651"/>
    </source>
</evidence>
<name>A0A6C1U0Q2_WOLPI</name>
<dbReference type="PANTHER" id="PTHR30529">
    <property type="entry name" value="CYTOCHROME B561"/>
    <property type="match status" value="1"/>
</dbReference>
<dbReference type="GO" id="GO:0022904">
    <property type="term" value="P:respiratory electron transport chain"/>
    <property type="evidence" value="ECO:0007669"/>
    <property type="project" value="InterPro"/>
</dbReference>
<dbReference type="InterPro" id="IPR011577">
    <property type="entry name" value="Cyt_b561_bac/Ni-Hgenase"/>
</dbReference>
<evidence type="ECO:0000256" key="7">
    <source>
        <dbReference type="ARBA" id="ARBA00022723"/>
    </source>
</evidence>
<dbReference type="Proteomes" id="UP000218080">
    <property type="component" value="Unassembled WGS sequence"/>
</dbReference>
<dbReference type="Pfam" id="PF01292">
    <property type="entry name" value="Ni_hydr_CYTB"/>
    <property type="match status" value="1"/>
</dbReference>
<dbReference type="InterPro" id="IPR052168">
    <property type="entry name" value="Cytochrome_b561_oxidase"/>
</dbReference>
<comment type="caution">
    <text evidence="15">The sequence shown here is derived from an EMBL/GenBank/DDBJ whole genome shotgun (WGS) entry which is preliminary data.</text>
</comment>
<evidence type="ECO:0000256" key="9">
    <source>
        <dbReference type="ARBA" id="ARBA00022989"/>
    </source>
</evidence>
<dbReference type="EMBL" id="NWVJ02000333">
    <property type="protein sequence ID" value="TVS92880.1"/>
    <property type="molecule type" value="Genomic_DNA"/>
</dbReference>
<feature type="transmembrane region" description="Helical" evidence="13">
    <location>
        <begin position="26"/>
        <end position="45"/>
    </location>
</feature>
<dbReference type="PANTHER" id="PTHR30529:SF1">
    <property type="entry name" value="CYTOCHROME B561 HOMOLOG 2"/>
    <property type="match status" value="1"/>
</dbReference>
<dbReference type="GO" id="GO:0009055">
    <property type="term" value="F:electron transfer activity"/>
    <property type="evidence" value="ECO:0007669"/>
    <property type="project" value="InterPro"/>
</dbReference>
<evidence type="ECO:0000256" key="6">
    <source>
        <dbReference type="ARBA" id="ARBA00022692"/>
    </source>
</evidence>
<evidence type="ECO:0000313" key="15">
    <source>
        <dbReference type="EMBL" id="TVS92880.1"/>
    </source>
</evidence>
<evidence type="ECO:0000256" key="8">
    <source>
        <dbReference type="ARBA" id="ARBA00022982"/>
    </source>
</evidence>
<keyword evidence="9 13" id="KW-1133">Transmembrane helix</keyword>
<comment type="similarity">
    <text evidence="12">Belongs to the cytochrome b561 family.</text>
</comment>
<organism evidence="15">
    <name type="scientific">Wolbachia pipientis</name>
    <dbReference type="NCBI Taxonomy" id="955"/>
    <lineage>
        <taxon>Bacteria</taxon>
        <taxon>Pseudomonadati</taxon>
        <taxon>Pseudomonadota</taxon>
        <taxon>Alphaproteobacteria</taxon>
        <taxon>Rickettsiales</taxon>
        <taxon>Anaplasmataceae</taxon>
        <taxon>Wolbachieae</taxon>
        <taxon>Wolbachia</taxon>
    </lineage>
</organism>
<evidence type="ECO:0000256" key="10">
    <source>
        <dbReference type="ARBA" id="ARBA00023004"/>
    </source>
</evidence>
<dbReference type="AlphaFoldDB" id="A0A6C1U0Q2"/>
<protein>
    <submittedName>
        <fullName evidence="15">DUF4405 domain-containing protein</fullName>
    </submittedName>
</protein>
<accession>A0A6C1U0Q2</accession>
<sequence>IFFRVFTYVPPLSANFSRFVINASKTIHFGLYALMVLMPLSGYVMSSASSKEIKYFFHIPLLVNENKELASVANQLHSILAYFMILFIALHIIGALKHTFIDKQNIFKRMI</sequence>
<evidence type="ECO:0000256" key="4">
    <source>
        <dbReference type="ARBA" id="ARBA00022475"/>
    </source>
</evidence>
<feature type="transmembrane region" description="Helical" evidence="13">
    <location>
        <begin position="79"/>
        <end position="100"/>
    </location>
</feature>